<accession>A0ABD0UCH3</accession>
<dbReference type="EMBL" id="JANQDX010000016">
    <property type="protein sequence ID" value="KAL0910190.1"/>
    <property type="molecule type" value="Genomic_DNA"/>
</dbReference>
<sequence>MGRVRVRKTDPFAKTGRVRVDPENPEMTRNDPKNQVARVCPLAPPPQLPNFPAAPPARLPRLPRGPPALATRVASHLVQRRVASRSTFTSSQVTGCFASRCVPHQKLFWILHSFLSFLPGVLLFWVRFRQTNWRVREEQELSSFRTFWGDEGAPTPVPAPALVPALVPALAPAADPAPAPTFHSHYYKMLIKRFDQLETHLDKRFD</sequence>
<keyword evidence="4" id="KW-1185">Reference proteome</keyword>
<organism evidence="3 4">
    <name type="scientific">Dendrobium thyrsiflorum</name>
    <name type="common">Pinecone-like raceme dendrobium</name>
    <name type="synonym">Orchid</name>
    <dbReference type="NCBI Taxonomy" id="117978"/>
    <lineage>
        <taxon>Eukaryota</taxon>
        <taxon>Viridiplantae</taxon>
        <taxon>Streptophyta</taxon>
        <taxon>Embryophyta</taxon>
        <taxon>Tracheophyta</taxon>
        <taxon>Spermatophyta</taxon>
        <taxon>Magnoliopsida</taxon>
        <taxon>Liliopsida</taxon>
        <taxon>Asparagales</taxon>
        <taxon>Orchidaceae</taxon>
        <taxon>Epidendroideae</taxon>
        <taxon>Malaxideae</taxon>
        <taxon>Dendrobiinae</taxon>
        <taxon>Dendrobium</taxon>
    </lineage>
</organism>
<feature type="compositionally biased region" description="Basic and acidic residues" evidence="1">
    <location>
        <begin position="18"/>
        <end position="32"/>
    </location>
</feature>
<evidence type="ECO:0000256" key="1">
    <source>
        <dbReference type="SAM" id="MobiDB-lite"/>
    </source>
</evidence>
<proteinExistence type="predicted"/>
<name>A0ABD0UCH3_DENTH</name>
<comment type="caution">
    <text evidence="3">The sequence shown here is derived from an EMBL/GenBank/DDBJ whole genome shotgun (WGS) entry which is preliminary data.</text>
</comment>
<dbReference type="AlphaFoldDB" id="A0ABD0UCH3"/>
<protein>
    <submittedName>
        <fullName evidence="3">Uncharacterized protein</fullName>
    </submittedName>
</protein>
<feature type="transmembrane region" description="Helical" evidence="2">
    <location>
        <begin position="107"/>
        <end position="126"/>
    </location>
</feature>
<evidence type="ECO:0000313" key="3">
    <source>
        <dbReference type="EMBL" id="KAL0910190.1"/>
    </source>
</evidence>
<keyword evidence="2" id="KW-0472">Membrane</keyword>
<gene>
    <name evidence="3" type="ORF">M5K25_021142</name>
</gene>
<evidence type="ECO:0000256" key="2">
    <source>
        <dbReference type="SAM" id="Phobius"/>
    </source>
</evidence>
<evidence type="ECO:0000313" key="4">
    <source>
        <dbReference type="Proteomes" id="UP001552299"/>
    </source>
</evidence>
<feature type="region of interest" description="Disordered" evidence="1">
    <location>
        <begin position="1"/>
        <end position="35"/>
    </location>
</feature>
<reference evidence="3 4" key="1">
    <citation type="journal article" date="2024" name="Plant Biotechnol. J.">
        <title>Dendrobium thyrsiflorum genome and its molecular insights into genes involved in important horticultural traits.</title>
        <authorList>
            <person name="Chen B."/>
            <person name="Wang J.Y."/>
            <person name="Zheng P.J."/>
            <person name="Li K.L."/>
            <person name="Liang Y.M."/>
            <person name="Chen X.F."/>
            <person name="Zhang C."/>
            <person name="Zhao X."/>
            <person name="He X."/>
            <person name="Zhang G.Q."/>
            <person name="Liu Z.J."/>
            <person name="Xu Q."/>
        </authorList>
    </citation>
    <scope>NUCLEOTIDE SEQUENCE [LARGE SCALE GENOMIC DNA]</scope>
    <source>
        <strain evidence="3">GZMU011</strain>
    </source>
</reference>
<keyword evidence="2" id="KW-1133">Transmembrane helix</keyword>
<dbReference type="Proteomes" id="UP001552299">
    <property type="component" value="Unassembled WGS sequence"/>
</dbReference>
<keyword evidence="2" id="KW-0812">Transmembrane</keyword>